<evidence type="ECO:0000256" key="7">
    <source>
        <dbReference type="ARBA" id="ARBA00023125"/>
    </source>
</evidence>
<evidence type="ECO:0000256" key="9">
    <source>
        <dbReference type="ARBA" id="ARBA00023242"/>
    </source>
</evidence>
<dbReference type="GO" id="GO:0008270">
    <property type="term" value="F:zinc ion binding"/>
    <property type="evidence" value="ECO:0007669"/>
    <property type="project" value="UniProtKB-KW"/>
</dbReference>
<keyword evidence="13" id="KW-1185">Reference proteome</keyword>
<evidence type="ECO:0000313" key="13">
    <source>
        <dbReference type="Proteomes" id="UP001367676"/>
    </source>
</evidence>
<keyword evidence="2" id="KW-0479">Metal-binding</keyword>
<reference evidence="12 13" key="1">
    <citation type="submission" date="2024-03" db="EMBL/GenBank/DDBJ databases">
        <title>Adaptation during the transition from Ophiocordyceps entomopathogen to insect associate is accompanied by gene loss and intensified selection.</title>
        <authorList>
            <person name="Ward C.M."/>
            <person name="Onetto C.A."/>
            <person name="Borneman A.R."/>
        </authorList>
    </citation>
    <scope>NUCLEOTIDE SEQUENCE [LARGE SCALE GENOMIC DNA]</scope>
    <source>
        <strain evidence="12">AWRI1</strain>
        <tissue evidence="12">Single Adult Female</tissue>
    </source>
</reference>
<protein>
    <recommendedName>
        <fullName evidence="11">C2H2-type domain-containing protein</fullName>
    </recommendedName>
</protein>
<keyword evidence="9" id="KW-0539">Nucleus</keyword>
<feature type="domain" description="C2H2-type" evidence="11">
    <location>
        <begin position="147"/>
        <end position="172"/>
    </location>
</feature>
<evidence type="ECO:0000256" key="2">
    <source>
        <dbReference type="ARBA" id="ARBA00022723"/>
    </source>
</evidence>
<proteinExistence type="predicted"/>
<dbReference type="Gene3D" id="3.30.160.60">
    <property type="entry name" value="Classic Zinc Finger"/>
    <property type="match status" value="3"/>
</dbReference>
<dbReference type="FunFam" id="3.30.160.60:FF:000325">
    <property type="entry name" value="ZFP90 zinc finger protein"/>
    <property type="match status" value="1"/>
</dbReference>
<dbReference type="PANTHER" id="PTHR24409">
    <property type="entry name" value="ZINC FINGER PROTEIN 142"/>
    <property type="match status" value="1"/>
</dbReference>
<dbReference type="PANTHER" id="PTHR24409:SF295">
    <property type="entry name" value="AZ2-RELATED"/>
    <property type="match status" value="1"/>
</dbReference>
<evidence type="ECO:0000256" key="5">
    <source>
        <dbReference type="ARBA" id="ARBA00022833"/>
    </source>
</evidence>
<keyword evidence="6" id="KW-0805">Transcription regulation</keyword>
<dbReference type="PROSITE" id="PS00028">
    <property type="entry name" value="ZINC_FINGER_C2H2_1"/>
    <property type="match status" value="2"/>
</dbReference>
<organism evidence="12 13">
    <name type="scientific">Parthenolecanium corni</name>
    <dbReference type="NCBI Taxonomy" id="536013"/>
    <lineage>
        <taxon>Eukaryota</taxon>
        <taxon>Metazoa</taxon>
        <taxon>Ecdysozoa</taxon>
        <taxon>Arthropoda</taxon>
        <taxon>Hexapoda</taxon>
        <taxon>Insecta</taxon>
        <taxon>Pterygota</taxon>
        <taxon>Neoptera</taxon>
        <taxon>Paraneoptera</taxon>
        <taxon>Hemiptera</taxon>
        <taxon>Sternorrhyncha</taxon>
        <taxon>Coccoidea</taxon>
        <taxon>Coccidae</taxon>
        <taxon>Parthenolecanium</taxon>
    </lineage>
</organism>
<evidence type="ECO:0000256" key="4">
    <source>
        <dbReference type="ARBA" id="ARBA00022771"/>
    </source>
</evidence>
<dbReference type="GO" id="GO:0000977">
    <property type="term" value="F:RNA polymerase II transcription regulatory region sequence-specific DNA binding"/>
    <property type="evidence" value="ECO:0007669"/>
    <property type="project" value="TreeGrafter"/>
</dbReference>
<dbReference type="InterPro" id="IPR036236">
    <property type="entry name" value="Znf_C2H2_sf"/>
</dbReference>
<dbReference type="SMART" id="SM00355">
    <property type="entry name" value="ZnF_C2H2"/>
    <property type="match status" value="5"/>
</dbReference>
<comment type="subcellular location">
    <subcellularLocation>
        <location evidence="1">Nucleus</location>
    </subcellularLocation>
</comment>
<dbReference type="Proteomes" id="UP001367676">
    <property type="component" value="Unassembled WGS sequence"/>
</dbReference>
<keyword evidence="8" id="KW-0804">Transcription</keyword>
<keyword evidence="5" id="KW-0862">Zinc</keyword>
<evidence type="ECO:0000256" key="1">
    <source>
        <dbReference type="ARBA" id="ARBA00004123"/>
    </source>
</evidence>
<accession>A0AAN9T9C0</accession>
<evidence type="ECO:0000256" key="8">
    <source>
        <dbReference type="ARBA" id="ARBA00023163"/>
    </source>
</evidence>
<evidence type="ECO:0000256" key="6">
    <source>
        <dbReference type="ARBA" id="ARBA00023015"/>
    </source>
</evidence>
<name>A0AAN9T9C0_9HEMI</name>
<dbReference type="Pfam" id="PF00096">
    <property type="entry name" value="zf-C2H2"/>
    <property type="match status" value="3"/>
</dbReference>
<keyword evidence="7" id="KW-0238">DNA-binding</keyword>
<evidence type="ECO:0000256" key="3">
    <source>
        <dbReference type="ARBA" id="ARBA00022737"/>
    </source>
</evidence>
<keyword evidence="4 10" id="KW-0863">Zinc-finger</keyword>
<dbReference type="SUPFAM" id="SSF57667">
    <property type="entry name" value="beta-beta-alpha zinc fingers"/>
    <property type="match status" value="2"/>
</dbReference>
<comment type="caution">
    <text evidence="12">The sequence shown here is derived from an EMBL/GenBank/DDBJ whole genome shotgun (WGS) entry which is preliminary data.</text>
</comment>
<dbReference type="InterPro" id="IPR013087">
    <property type="entry name" value="Znf_C2H2_type"/>
</dbReference>
<evidence type="ECO:0000313" key="12">
    <source>
        <dbReference type="EMBL" id="KAK7576386.1"/>
    </source>
</evidence>
<dbReference type="GO" id="GO:0000981">
    <property type="term" value="F:DNA-binding transcription factor activity, RNA polymerase II-specific"/>
    <property type="evidence" value="ECO:0007669"/>
    <property type="project" value="TreeGrafter"/>
</dbReference>
<sequence length="222" mass="25923">MDDECDSIKQLVLTDLKPSVITLGDELNLSVILKDDPYEDEIDEVVDNEDPSPAIELKPEQTNQTKSNELACSVCGKVFPSKKYLNRHFDRHTNRFQCDICGKEFSHKSNLKRHELQQHFMLMTCEKCNQKVKNENILQKHRNNEPISCAICSESFCLKSHLKTHQKLVHNNVWLMCKKCYGQTPFLTKCEYLLKTHVRKLHDIILESGDCYKDKWFLFVDS</sequence>
<dbReference type="GO" id="GO:0005634">
    <property type="term" value="C:nucleus"/>
    <property type="evidence" value="ECO:0007669"/>
    <property type="project" value="UniProtKB-SubCell"/>
</dbReference>
<feature type="domain" description="C2H2-type" evidence="11">
    <location>
        <begin position="96"/>
        <end position="119"/>
    </location>
</feature>
<evidence type="ECO:0000256" key="10">
    <source>
        <dbReference type="PROSITE-ProRule" id="PRU00042"/>
    </source>
</evidence>
<dbReference type="EMBL" id="JBBCAQ010000036">
    <property type="protein sequence ID" value="KAK7576386.1"/>
    <property type="molecule type" value="Genomic_DNA"/>
</dbReference>
<evidence type="ECO:0000259" key="11">
    <source>
        <dbReference type="PROSITE" id="PS50157"/>
    </source>
</evidence>
<feature type="domain" description="C2H2-type" evidence="11">
    <location>
        <begin position="70"/>
        <end position="97"/>
    </location>
</feature>
<gene>
    <name evidence="12" type="ORF">V9T40_012672</name>
</gene>
<dbReference type="PROSITE" id="PS50157">
    <property type="entry name" value="ZINC_FINGER_C2H2_2"/>
    <property type="match status" value="3"/>
</dbReference>
<dbReference type="AlphaFoldDB" id="A0AAN9T9C0"/>
<keyword evidence="3" id="KW-0677">Repeat</keyword>